<dbReference type="Proteomes" id="UP000325313">
    <property type="component" value="Unassembled WGS sequence"/>
</dbReference>
<accession>A0A5B0MLS2</accession>
<evidence type="ECO:0000313" key="1">
    <source>
        <dbReference type="EMBL" id="KAA1077228.1"/>
    </source>
</evidence>
<proteinExistence type="predicted"/>
<evidence type="ECO:0000313" key="2">
    <source>
        <dbReference type="Proteomes" id="UP000325313"/>
    </source>
</evidence>
<name>A0A5B0MLS2_PUCGR</name>
<comment type="caution">
    <text evidence="1">The sequence shown here is derived from an EMBL/GenBank/DDBJ whole genome shotgun (WGS) entry which is preliminary data.</text>
</comment>
<protein>
    <submittedName>
        <fullName evidence="1">3-oxoacyl-[acyl-carrier-protein] synthase</fullName>
    </submittedName>
</protein>
<gene>
    <name evidence="1" type="primary">FAS2_1</name>
    <name evidence="1" type="ORF">PGTUg99_005935</name>
</gene>
<dbReference type="AlphaFoldDB" id="A0A5B0MLS2"/>
<reference evidence="1 2" key="1">
    <citation type="submission" date="2019-05" db="EMBL/GenBank/DDBJ databases">
        <title>Emergence of the Ug99 lineage of the wheat stem rust pathogen through somatic hybridization.</title>
        <authorList>
            <person name="Li F."/>
            <person name="Upadhyaya N.M."/>
            <person name="Sperschneider J."/>
            <person name="Matny O."/>
            <person name="Nguyen-Phuc H."/>
            <person name="Mago R."/>
            <person name="Raley C."/>
            <person name="Miller M.E."/>
            <person name="Silverstein K.A.T."/>
            <person name="Henningsen E."/>
            <person name="Hirsch C.D."/>
            <person name="Visser B."/>
            <person name="Pretorius Z.A."/>
            <person name="Steffenson B.J."/>
            <person name="Schwessinger B."/>
            <person name="Dodds P.N."/>
            <person name="Figueroa M."/>
        </authorList>
    </citation>
    <scope>NUCLEOTIDE SEQUENCE [LARGE SCALE GENOMIC DNA]</scope>
    <source>
        <strain evidence="1 2">Ug99</strain>
    </source>
</reference>
<organism evidence="1 2">
    <name type="scientific">Puccinia graminis f. sp. tritici</name>
    <dbReference type="NCBI Taxonomy" id="56615"/>
    <lineage>
        <taxon>Eukaryota</taxon>
        <taxon>Fungi</taxon>
        <taxon>Dikarya</taxon>
        <taxon>Basidiomycota</taxon>
        <taxon>Pucciniomycotina</taxon>
        <taxon>Pucciniomycetes</taxon>
        <taxon>Pucciniales</taxon>
        <taxon>Pucciniaceae</taxon>
        <taxon>Puccinia</taxon>
    </lineage>
</organism>
<sequence length="82" mass="8372">MSAKTAIKVGASIYGIVAYTATATDKAGKSVPVPGCGVLSNAQEAPGKVLAPILEIEWRKCQLAFRRINAGPATLTEAVSAA</sequence>
<dbReference type="EMBL" id="VDEP01000451">
    <property type="protein sequence ID" value="KAA1077228.1"/>
    <property type="molecule type" value="Genomic_DNA"/>
</dbReference>